<dbReference type="Pfam" id="PF03653">
    <property type="entry name" value="UPF0093"/>
    <property type="match status" value="1"/>
</dbReference>
<keyword evidence="6 14" id="KW-0349">Heme</keyword>
<evidence type="ECO:0000256" key="2">
    <source>
        <dbReference type="ARBA" id="ARBA00005073"/>
    </source>
</evidence>
<dbReference type="PIRSF" id="PIRSF004638">
    <property type="entry name" value="UCP004638"/>
    <property type="match status" value="1"/>
</dbReference>
<evidence type="ECO:0000256" key="4">
    <source>
        <dbReference type="ARBA" id="ARBA00017504"/>
    </source>
</evidence>
<dbReference type="eggNOG" id="COG1981">
    <property type="taxonomic scope" value="Bacteria"/>
</dbReference>
<gene>
    <name evidence="16" type="ORF">ID47_10440</name>
</gene>
<dbReference type="InterPro" id="IPR005265">
    <property type="entry name" value="HemJ-like"/>
</dbReference>
<evidence type="ECO:0000313" key="17">
    <source>
        <dbReference type="Proteomes" id="UP000028926"/>
    </source>
</evidence>
<comment type="pathway">
    <text evidence="2 14 15">Porphyrin-containing compound metabolism; protoporphyrin-IX biosynthesis; protoporphyrin-IX from protoporphyrinogen-IX: step 1/1.</text>
</comment>
<sequence length="147" mass="17440">MMTVLIDYWFWIKSFHLVCVISWMAGLFYLPRLFAYHSKTTAGTEMHATFLQMEDKLYRFIMQPAMIFSLTSGATLATIGDTWQMPWLHAKLLSITFLLVFHFLLRSWYYDFKQGNFCRSERFYRVVNEVPTILLVIIVICVVIKPF</sequence>
<dbReference type="GO" id="GO:0070818">
    <property type="term" value="F:protoporphyrinogen oxidase activity"/>
    <property type="evidence" value="ECO:0007669"/>
    <property type="project" value="UniProtKB-UniRule"/>
</dbReference>
<dbReference type="GO" id="GO:0046872">
    <property type="term" value="F:metal ion binding"/>
    <property type="evidence" value="ECO:0007669"/>
    <property type="project" value="UniProtKB-UniRule"/>
</dbReference>
<evidence type="ECO:0000256" key="7">
    <source>
        <dbReference type="ARBA" id="ARBA00022692"/>
    </source>
</evidence>
<dbReference type="KEGG" id="paca:ID47_10440"/>
<comment type="similarity">
    <text evidence="3 14 15">Belongs to the HemJ family.</text>
</comment>
<dbReference type="PANTHER" id="PTHR40255">
    <property type="entry name" value="UPF0093 MEMBRANE PROTEIN SLR1790"/>
    <property type="match status" value="1"/>
</dbReference>
<dbReference type="UniPathway" id="UPA00251">
    <property type="reaction ID" value="UER00324"/>
</dbReference>
<evidence type="ECO:0000256" key="11">
    <source>
        <dbReference type="ARBA" id="ARBA00023004"/>
    </source>
</evidence>
<keyword evidence="7 14" id="KW-0812">Transmembrane</keyword>
<comment type="cofactor">
    <cofactor evidence="14 15">
        <name>heme b</name>
        <dbReference type="ChEBI" id="CHEBI:60344"/>
    </cofactor>
    <text evidence="14 15">Binds 1 heme b (iron(II)-protoporphyrin IX) group per subunit.</text>
</comment>
<evidence type="ECO:0000256" key="5">
    <source>
        <dbReference type="ARBA" id="ARBA00022475"/>
    </source>
</evidence>
<name>A0A077AYJ3_9PROT</name>
<keyword evidence="8 14" id="KW-0479">Metal-binding</keyword>
<comment type="catalytic activity">
    <reaction evidence="13 14 15">
        <text>protoporphyrinogen IX + 3 A = protoporphyrin IX + 3 AH2</text>
        <dbReference type="Rhea" id="RHEA:62000"/>
        <dbReference type="ChEBI" id="CHEBI:13193"/>
        <dbReference type="ChEBI" id="CHEBI:17499"/>
        <dbReference type="ChEBI" id="CHEBI:57306"/>
        <dbReference type="ChEBI" id="CHEBI:57307"/>
    </reaction>
</comment>
<organism evidence="16 17">
    <name type="scientific">Candidatus Odyssella acanthamoebae</name>
    <dbReference type="NCBI Taxonomy" id="91604"/>
    <lineage>
        <taxon>Bacteria</taxon>
        <taxon>Pseudomonadati</taxon>
        <taxon>Pseudomonadota</taxon>
        <taxon>Alphaproteobacteria</taxon>
        <taxon>Holosporales</taxon>
        <taxon>Candidatus Paracaedibacteraceae</taxon>
        <taxon>Candidatus Odyssella</taxon>
    </lineage>
</organism>
<feature type="transmembrane region" description="Helical" evidence="14">
    <location>
        <begin position="57"/>
        <end position="80"/>
    </location>
</feature>
<keyword evidence="12 14" id="KW-0472">Membrane</keyword>
<evidence type="ECO:0000256" key="12">
    <source>
        <dbReference type="ARBA" id="ARBA00023136"/>
    </source>
</evidence>
<dbReference type="Proteomes" id="UP000028926">
    <property type="component" value="Chromosome"/>
</dbReference>
<dbReference type="RefSeq" id="WP_051908827.1">
    <property type="nucleotide sequence ID" value="NZ_CP008941.1"/>
</dbReference>
<dbReference type="HOGENOM" id="CLU_125006_1_0_5"/>
<feature type="transmembrane region" description="Helical" evidence="14">
    <location>
        <begin position="126"/>
        <end position="145"/>
    </location>
</feature>
<dbReference type="EMBL" id="CP008941">
    <property type="protein sequence ID" value="AIK97059.1"/>
    <property type="molecule type" value="Genomic_DNA"/>
</dbReference>
<comment type="subunit">
    <text evidence="14">Homodimer.</text>
</comment>
<feature type="transmembrane region" description="Helical" evidence="14">
    <location>
        <begin position="86"/>
        <end position="105"/>
    </location>
</feature>
<proteinExistence type="inferred from homology"/>
<dbReference type="HAMAP" id="MF_02239">
    <property type="entry name" value="HemJ"/>
    <property type="match status" value="1"/>
</dbReference>
<comment type="function">
    <text evidence="14 15">Catalyzes the oxidation of protoporphyrinogen IX to protoporphyrin IX.</text>
</comment>
<evidence type="ECO:0000256" key="6">
    <source>
        <dbReference type="ARBA" id="ARBA00022617"/>
    </source>
</evidence>
<accession>A0A077AYJ3</accession>
<keyword evidence="9 14" id="KW-1133">Transmembrane helix</keyword>
<evidence type="ECO:0000256" key="1">
    <source>
        <dbReference type="ARBA" id="ARBA00004651"/>
    </source>
</evidence>
<feature type="binding site" description="axial binding residue" evidence="14">
    <location>
        <position position="91"/>
    </location>
    <ligand>
        <name>heme</name>
        <dbReference type="ChEBI" id="CHEBI:30413"/>
    </ligand>
    <ligandPart>
        <name>Fe</name>
        <dbReference type="ChEBI" id="CHEBI:18248"/>
    </ligandPart>
</feature>
<protein>
    <recommendedName>
        <fullName evidence="4 14">Protoporphyrinogen IX oxidase</fullName>
        <shortName evidence="14">PPO</shortName>
        <ecNumber evidence="14 15">1.3.99.-</ecNumber>
    </recommendedName>
</protein>
<keyword evidence="10 14" id="KW-0560">Oxidoreductase</keyword>
<evidence type="ECO:0000313" key="16">
    <source>
        <dbReference type="EMBL" id="AIK97059.1"/>
    </source>
</evidence>
<dbReference type="STRING" id="91604.ID47_10440"/>
<evidence type="ECO:0000256" key="14">
    <source>
        <dbReference type="HAMAP-Rule" id="MF_02239"/>
    </source>
</evidence>
<keyword evidence="11 14" id="KW-0408">Iron</keyword>
<evidence type="ECO:0000256" key="8">
    <source>
        <dbReference type="ARBA" id="ARBA00022723"/>
    </source>
</evidence>
<evidence type="ECO:0000256" key="3">
    <source>
        <dbReference type="ARBA" id="ARBA00006501"/>
    </source>
</evidence>
<dbReference type="NCBIfam" id="TIGR00701">
    <property type="entry name" value="protoporphyrinogen oxidase HemJ"/>
    <property type="match status" value="1"/>
</dbReference>
<evidence type="ECO:0000256" key="9">
    <source>
        <dbReference type="ARBA" id="ARBA00022989"/>
    </source>
</evidence>
<keyword evidence="17" id="KW-1185">Reference proteome</keyword>
<evidence type="ECO:0000256" key="15">
    <source>
        <dbReference type="PIRNR" id="PIRNR004638"/>
    </source>
</evidence>
<keyword evidence="5 14" id="KW-1003">Cell membrane</keyword>
<comment type="subcellular location">
    <subcellularLocation>
        <location evidence="1 14">Cell membrane</location>
        <topology evidence="1 14">Multi-pass membrane protein</topology>
    </subcellularLocation>
</comment>
<evidence type="ECO:0000256" key="13">
    <source>
        <dbReference type="ARBA" id="ARBA00048390"/>
    </source>
</evidence>
<dbReference type="GO" id="GO:0006782">
    <property type="term" value="P:protoporphyrinogen IX biosynthetic process"/>
    <property type="evidence" value="ECO:0007669"/>
    <property type="project" value="UniProtKB-UniRule"/>
</dbReference>
<dbReference type="EC" id="1.3.99.-" evidence="14 15"/>
<reference evidence="16 17" key="1">
    <citation type="submission" date="2014-07" db="EMBL/GenBank/DDBJ databases">
        <title>Comparative genomic insights into amoeba endosymbionts belonging to the families of Holosporaceae and Candidatus Midichloriaceae within Rickettsiales.</title>
        <authorList>
            <person name="Wang Z."/>
            <person name="Wu M."/>
        </authorList>
    </citation>
    <scope>NUCLEOTIDE SEQUENCE [LARGE SCALE GENOMIC DNA]</scope>
    <source>
        <strain evidence="16">PRA3</strain>
    </source>
</reference>
<feature type="transmembrane region" description="Helical" evidence="14">
    <location>
        <begin position="15"/>
        <end position="36"/>
    </location>
</feature>
<dbReference type="PANTHER" id="PTHR40255:SF1">
    <property type="entry name" value="PROTOPORPHYRINOGEN IX OXIDASE"/>
    <property type="match status" value="1"/>
</dbReference>
<feature type="binding site" description="axial binding residue" evidence="14">
    <location>
        <position position="16"/>
    </location>
    <ligand>
        <name>heme</name>
        <dbReference type="ChEBI" id="CHEBI:30413"/>
    </ligand>
    <ligandPart>
        <name>Fe</name>
        <dbReference type="ChEBI" id="CHEBI:18248"/>
    </ligandPart>
</feature>
<evidence type="ECO:0000256" key="10">
    <source>
        <dbReference type="ARBA" id="ARBA00023002"/>
    </source>
</evidence>
<dbReference type="AlphaFoldDB" id="A0A077AYJ3"/>
<dbReference type="GO" id="GO:0005886">
    <property type="term" value="C:plasma membrane"/>
    <property type="evidence" value="ECO:0007669"/>
    <property type="project" value="UniProtKB-SubCell"/>
</dbReference>